<dbReference type="EMBL" id="UINC01001738">
    <property type="protein sequence ID" value="SUZ87754.1"/>
    <property type="molecule type" value="Genomic_DNA"/>
</dbReference>
<dbReference type="SUPFAM" id="SSF51735">
    <property type="entry name" value="NAD(P)-binding Rossmann-fold domains"/>
    <property type="match status" value="1"/>
</dbReference>
<proteinExistence type="predicted"/>
<sequence>MKVLITGSSGLIGSALAKSLTSNGHDVIRLLRHSFANDSPVWGPENGVMDLADVGEITAVVHLAGENIADGRWSGSKKNRILNSRVRGTKLLAEYFADSDQKPQVIISASAVGFYGDRGTEIVDEESNAGKSFLANVCVQWEDALNAAVETGIRVVKVRFGIVLSINGGALKKMLLPFKIGAGGVIGSGEQYMSWVSIDDAVEMIQFAIANDSIQGPINFVTPNAISNRKFTRTFGQVLHRPTIFPLPAFAIRIALGEMADELLLNSTRVFPKKLVESGYKFLQPELSQALDHLTKADTCKV</sequence>
<organism evidence="3">
    <name type="scientific">marine metagenome</name>
    <dbReference type="NCBI Taxonomy" id="408172"/>
    <lineage>
        <taxon>unclassified sequences</taxon>
        <taxon>metagenomes</taxon>
        <taxon>ecological metagenomes</taxon>
    </lineage>
</organism>
<dbReference type="PANTHER" id="PTHR11092">
    <property type="entry name" value="SUGAR NUCLEOTIDE EPIMERASE RELATED"/>
    <property type="match status" value="1"/>
</dbReference>
<name>A0A381R961_9ZZZZ</name>
<feature type="domain" description="NAD-dependent epimerase/dehydratase" evidence="1">
    <location>
        <begin position="3"/>
        <end position="214"/>
    </location>
</feature>
<dbReference type="Pfam" id="PF01370">
    <property type="entry name" value="Epimerase"/>
    <property type="match status" value="1"/>
</dbReference>
<dbReference type="InterPro" id="IPR013549">
    <property type="entry name" value="DUF1731"/>
</dbReference>
<dbReference type="NCBIfam" id="TIGR01777">
    <property type="entry name" value="yfcH"/>
    <property type="match status" value="1"/>
</dbReference>
<evidence type="ECO:0000259" key="2">
    <source>
        <dbReference type="Pfam" id="PF08338"/>
    </source>
</evidence>
<evidence type="ECO:0000313" key="3">
    <source>
        <dbReference type="EMBL" id="SUZ87754.1"/>
    </source>
</evidence>
<dbReference type="PANTHER" id="PTHR11092:SF0">
    <property type="entry name" value="EPIMERASE FAMILY PROTEIN SDR39U1"/>
    <property type="match status" value="1"/>
</dbReference>
<dbReference type="InterPro" id="IPR010099">
    <property type="entry name" value="SDR39U1"/>
</dbReference>
<protein>
    <recommendedName>
        <fullName evidence="4">TIGR01777 family protein</fullName>
    </recommendedName>
</protein>
<accession>A0A381R961</accession>
<reference evidence="3" key="1">
    <citation type="submission" date="2018-05" db="EMBL/GenBank/DDBJ databases">
        <authorList>
            <person name="Lanie J.A."/>
            <person name="Ng W.-L."/>
            <person name="Kazmierczak K.M."/>
            <person name="Andrzejewski T.M."/>
            <person name="Davidsen T.M."/>
            <person name="Wayne K.J."/>
            <person name="Tettelin H."/>
            <person name="Glass J.I."/>
            <person name="Rusch D."/>
            <person name="Podicherti R."/>
            <person name="Tsui H.-C.T."/>
            <person name="Winkler M.E."/>
        </authorList>
    </citation>
    <scope>NUCLEOTIDE SEQUENCE</scope>
</reference>
<dbReference type="Pfam" id="PF08338">
    <property type="entry name" value="DUF1731"/>
    <property type="match status" value="1"/>
</dbReference>
<evidence type="ECO:0000259" key="1">
    <source>
        <dbReference type="Pfam" id="PF01370"/>
    </source>
</evidence>
<dbReference type="AlphaFoldDB" id="A0A381R961"/>
<feature type="domain" description="DUF1731" evidence="2">
    <location>
        <begin position="247"/>
        <end position="294"/>
    </location>
</feature>
<dbReference type="CDD" id="cd05242">
    <property type="entry name" value="SDR_a8"/>
    <property type="match status" value="1"/>
</dbReference>
<evidence type="ECO:0008006" key="4">
    <source>
        <dbReference type="Google" id="ProtNLM"/>
    </source>
</evidence>
<dbReference type="InterPro" id="IPR036291">
    <property type="entry name" value="NAD(P)-bd_dom_sf"/>
</dbReference>
<dbReference type="InterPro" id="IPR001509">
    <property type="entry name" value="Epimerase_deHydtase"/>
</dbReference>
<dbReference type="Gene3D" id="3.40.50.720">
    <property type="entry name" value="NAD(P)-binding Rossmann-like Domain"/>
    <property type="match status" value="1"/>
</dbReference>
<gene>
    <name evidence="3" type="ORF">METZ01_LOCUS40608</name>
</gene>